<feature type="transmembrane region" description="Helical" evidence="1">
    <location>
        <begin position="6"/>
        <end position="27"/>
    </location>
</feature>
<gene>
    <name evidence="2" type="ORF">A2626_03170</name>
</gene>
<dbReference type="EMBL" id="MHLZ01000018">
    <property type="protein sequence ID" value="OGZ19882.1"/>
    <property type="molecule type" value="Genomic_DNA"/>
</dbReference>
<keyword evidence="1" id="KW-1133">Transmembrane helix</keyword>
<protein>
    <submittedName>
        <fullName evidence="2">Uncharacterized protein</fullName>
    </submittedName>
</protein>
<keyword evidence="1" id="KW-0472">Membrane</keyword>
<dbReference type="Proteomes" id="UP000177360">
    <property type="component" value="Unassembled WGS sequence"/>
</dbReference>
<dbReference type="AlphaFoldDB" id="A0A1G2E2F0"/>
<sequence length="144" mass="16628">MDIQTILSILGLLGVGGIIGSYIQYALNQKGDITKEVRSLNEDKYRSVLVFMRCILDPSVINQFGFSNKDEINLNRIKDDTEKIITYAKSKLKEYYYHSFLYASDNVINEIENFIKDPSEDNFIKVANAMRKDLWNKSKVETTK</sequence>
<organism evidence="2 3">
    <name type="scientific">Candidatus Nealsonbacteria bacterium RIFCSPHIGHO2_01_FULL_38_55</name>
    <dbReference type="NCBI Taxonomy" id="1801664"/>
    <lineage>
        <taxon>Bacteria</taxon>
        <taxon>Candidatus Nealsoniibacteriota</taxon>
    </lineage>
</organism>
<keyword evidence="1" id="KW-0812">Transmembrane</keyword>
<evidence type="ECO:0000313" key="3">
    <source>
        <dbReference type="Proteomes" id="UP000177360"/>
    </source>
</evidence>
<evidence type="ECO:0000256" key="1">
    <source>
        <dbReference type="SAM" id="Phobius"/>
    </source>
</evidence>
<comment type="caution">
    <text evidence="2">The sequence shown here is derived from an EMBL/GenBank/DDBJ whole genome shotgun (WGS) entry which is preliminary data.</text>
</comment>
<proteinExistence type="predicted"/>
<reference evidence="2 3" key="1">
    <citation type="journal article" date="2016" name="Nat. Commun.">
        <title>Thousands of microbial genomes shed light on interconnected biogeochemical processes in an aquifer system.</title>
        <authorList>
            <person name="Anantharaman K."/>
            <person name="Brown C.T."/>
            <person name="Hug L.A."/>
            <person name="Sharon I."/>
            <person name="Castelle C.J."/>
            <person name="Probst A.J."/>
            <person name="Thomas B.C."/>
            <person name="Singh A."/>
            <person name="Wilkins M.J."/>
            <person name="Karaoz U."/>
            <person name="Brodie E.L."/>
            <person name="Williams K.H."/>
            <person name="Hubbard S.S."/>
            <person name="Banfield J.F."/>
        </authorList>
    </citation>
    <scope>NUCLEOTIDE SEQUENCE [LARGE SCALE GENOMIC DNA]</scope>
</reference>
<accession>A0A1G2E2F0</accession>
<evidence type="ECO:0000313" key="2">
    <source>
        <dbReference type="EMBL" id="OGZ19882.1"/>
    </source>
</evidence>
<name>A0A1G2E2F0_9BACT</name>